<gene>
    <name evidence="2" type="ORF">PoB_003882000</name>
</gene>
<evidence type="ECO:0000313" key="3">
    <source>
        <dbReference type="Proteomes" id="UP000735302"/>
    </source>
</evidence>
<organism evidence="2 3">
    <name type="scientific">Plakobranchus ocellatus</name>
    <dbReference type="NCBI Taxonomy" id="259542"/>
    <lineage>
        <taxon>Eukaryota</taxon>
        <taxon>Metazoa</taxon>
        <taxon>Spiralia</taxon>
        <taxon>Lophotrochozoa</taxon>
        <taxon>Mollusca</taxon>
        <taxon>Gastropoda</taxon>
        <taxon>Heterobranchia</taxon>
        <taxon>Euthyneura</taxon>
        <taxon>Panpulmonata</taxon>
        <taxon>Sacoglossa</taxon>
        <taxon>Placobranchoidea</taxon>
        <taxon>Plakobranchidae</taxon>
        <taxon>Plakobranchus</taxon>
    </lineage>
</organism>
<keyword evidence="3" id="KW-1185">Reference proteome</keyword>
<feature type="region of interest" description="Disordered" evidence="1">
    <location>
        <begin position="91"/>
        <end position="118"/>
    </location>
</feature>
<accession>A0AAV4AZS2</accession>
<evidence type="ECO:0000313" key="2">
    <source>
        <dbReference type="EMBL" id="GFO12315.1"/>
    </source>
</evidence>
<evidence type="ECO:0000256" key="1">
    <source>
        <dbReference type="SAM" id="MobiDB-lite"/>
    </source>
</evidence>
<dbReference type="AlphaFoldDB" id="A0AAV4AZS2"/>
<name>A0AAV4AZS2_9GAST</name>
<protein>
    <submittedName>
        <fullName evidence="2">Uncharacterized protein</fullName>
    </submittedName>
</protein>
<reference evidence="2 3" key="1">
    <citation type="journal article" date="2021" name="Elife">
        <title>Chloroplast acquisition without the gene transfer in kleptoplastic sea slugs, Plakobranchus ocellatus.</title>
        <authorList>
            <person name="Maeda T."/>
            <person name="Takahashi S."/>
            <person name="Yoshida T."/>
            <person name="Shimamura S."/>
            <person name="Takaki Y."/>
            <person name="Nagai Y."/>
            <person name="Toyoda A."/>
            <person name="Suzuki Y."/>
            <person name="Arimoto A."/>
            <person name="Ishii H."/>
            <person name="Satoh N."/>
            <person name="Nishiyama T."/>
            <person name="Hasebe M."/>
            <person name="Maruyama T."/>
            <person name="Minagawa J."/>
            <person name="Obokata J."/>
            <person name="Shigenobu S."/>
        </authorList>
    </citation>
    <scope>NUCLEOTIDE SEQUENCE [LARGE SCALE GENOMIC DNA]</scope>
</reference>
<sequence length="118" mass="13503">MMSSSKSGVMSSSYLAQRTTLGQADLRSSTDLLLYISVRLQGNREKTGSSEDCVEGIVTECRCPEQGGLTNCCVTDAPGDGVMMMMIRRRMSSSSKMRRRRRRMRRKRSSRIWRIKRR</sequence>
<comment type="caution">
    <text evidence="2">The sequence shown here is derived from an EMBL/GenBank/DDBJ whole genome shotgun (WGS) entry which is preliminary data.</text>
</comment>
<dbReference type="Proteomes" id="UP000735302">
    <property type="component" value="Unassembled WGS sequence"/>
</dbReference>
<proteinExistence type="predicted"/>
<dbReference type="EMBL" id="BLXT01004413">
    <property type="protein sequence ID" value="GFO12315.1"/>
    <property type="molecule type" value="Genomic_DNA"/>
</dbReference>